<sequence length="117" mass="13634">MTTNKCISINFAEGEYEKLRKAAAYTTLNDASLVRILIKKNINAAKTKGFLEFNFPMNRKVEQGCYRSKAIQLSPEDYREFSRIRDCVTLTTSNLIKYWIMPELEQIIENKGWEAEK</sequence>
<evidence type="ECO:0000313" key="2">
    <source>
        <dbReference type="Proteomes" id="UP000621540"/>
    </source>
</evidence>
<proteinExistence type="predicted"/>
<reference evidence="1 2" key="1">
    <citation type="submission" date="2020-08" db="EMBL/GenBank/DDBJ databases">
        <title>Genome public.</title>
        <authorList>
            <person name="Liu C."/>
            <person name="Sun Q."/>
        </authorList>
    </citation>
    <scope>NUCLEOTIDE SEQUENCE [LARGE SCALE GENOMIC DNA]</scope>
    <source>
        <strain evidence="1 2">BX0805</strain>
    </source>
</reference>
<protein>
    <submittedName>
        <fullName evidence="1">Uncharacterized protein</fullName>
    </submittedName>
</protein>
<gene>
    <name evidence="1" type="ORF">H8Z76_13130</name>
</gene>
<dbReference type="RefSeq" id="WP_176924645.1">
    <property type="nucleotide sequence ID" value="NZ_JACOQH010000013.1"/>
</dbReference>
<keyword evidence="2" id="KW-1185">Reference proteome</keyword>
<name>A0ABR7IDI4_9FIRM</name>
<evidence type="ECO:0000313" key="1">
    <source>
        <dbReference type="EMBL" id="MBC5754926.1"/>
    </source>
</evidence>
<comment type="caution">
    <text evidence="1">The sequence shown here is derived from an EMBL/GenBank/DDBJ whole genome shotgun (WGS) entry which is preliminary data.</text>
</comment>
<organism evidence="1 2">
    <name type="scientific">Roseburia yibonii</name>
    <dbReference type="NCBI Taxonomy" id="2763063"/>
    <lineage>
        <taxon>Bacteria</taxon>
        <taxon>Bacillati</taxon>
        <taxon>Bacillota</taxon>
        <taxon>Clostridia</taxon>
        <taxon>Lachnospirales</taxon>
        <taxon>Lachnospiraceae</taxon>
        <taxon>Roseburia</taxon>
    </lineage>
</organism>
<accession>A0ABR7IDI4</accession>
<dbReference type="Proteomes" id="UP000621540">
    <property type="component" value="Unassembled WGS sequence"/>
</dbReference>
<dbReference type="EMBL" id="JACOQH010000013">
    <property type="protein sequence ID" value="MBC5754926.1"/>
    <property type="molecule type" value="Genomic_DNA"/>
</dbReference>